<proteinExistence type="predicted"/>
<keyword evidence="5" id="KW-1185">Reference proteome</keyword>
<evidence type="ECO:0000313" key="5">
    <source>
        <dbReference type="Proteomes" id="UP000199602"/>
    </source>
</evidence>
<reference evidence="4 5" key="1">
    <citation type="submission" date="2016-10" db="EMBL/GenBank/DDBJ databases">
        <authorList>
            <person name="de Groot N.N."/>
        </authorList>
    </citation>
    <scope>NUCLEOTIDE SEQUENCE [LARGE SCALE GENOMIC DNA]</scope>
    <source>
        <strain evidence="4 5">DSM 15269</strain>
    </source>
</reference>
<dbReference type="Gene3D" id="3.40.718.10">
    <property type="entry name" value="Isopropylmalate Dehydrogenase"/>
    <property type="match status" value="1"/>
</dbReference>
<dbReference type="GO" id="GO:0016491">
    <property type="term" value="F:oxidoreductase activity"/>
    <property type="evidence" value="ECO:0007669"/>
    <property type="project" value="UniProtKB-KW"/>
</dbReference>
<keyword evidence="3" id="KW-0520">NAD</keyword>
<protein>
    <submittedName>
        <fullName evidence="4">4-hydroxythreonine-4-phosphate dehydrogenase</fullName>
    </submittedName>
</protein>
<dbReference type="SUPFAM" id="SSF53659">
    <property type="entry name" value="Isocitrate/Isopropylmalate dehydrogenase-like"/>
    <property type="match status" value="1"/>
</dbReference>
<accession>A0A1H0E976</accession>
<dbReference type="NCBIfam" id="TIGR00557">
    <property type="entry name" value="pdxA"/>
    <property type="match status" value="1"/>
</dbReference>
<dbReference type="GO" id="GO:0046872">
    <property type="term" value="F:metal ion binding"/>
    <property type="evidence" value="ECO:0007669"/>
    <property type="project" value="UniProtKB-KW"/>
</dbReference>
<organism evidence="4 5">
    <name type="scientific">Desulfonauticus submarinus</name>
    <dbReference type="NCBI Taxonomy" id="206665"/>
    <lineage>
        <taxon>Bacteria</taxon>
        <taxon>Pseudomonadati</taxon>
        <taxon>Thermodesulfobacteriota</taxon>
        <taxon>Desulfovibrionia</taxon>
        <taxon>Desulfovibrionales</taxon>
        <taxon>Desulfonauticaceae</taxon>
        <taxon>Desulfonauticus</taxon>
    </lineage>
</organism>
<dbReference type="RefSeq" id="WP_234970971.1">
    <property type="nucleotide sequence ID" value="NZ_FNIN01000007.1"/>
</dbReference>
<dbReference type="Pfam" id="PF04166">
    <property type="entry name" value="PdxA"/>
    <property type="match status" value="1"/>
</dbReference>
<evidence type="ECO:0000256" key="3">
    <source>
        <dbReference type="ARBA" id="ARBA00023027"/>
    </source>
</evidence>
<keyword evidence="1" id="KW-0479">Metal-binding</keyword>
<sequence>MLIYTMGDPCGIGPELIVRFCRKNRVEYPLVIVGVEEVLALYCKKNKIKKFWQRVDSIEKREKGIFCVEPKGLSGINLRLGEPSVEGGFVAGKSLELVCDYLKIDKRSVLITGPLNKATLQEAGFNFAGHTEFLASAFNVPFERVCMHFWSPSFGVSLVTTHPPLSLVPSLITIDRIIRCLSLTFQFQQMFNKDVLIGVCGLNPHAGEQGKIGREEIEIIKPAIKEARNKGIPCDGPFPADTLFYRAKHGDYNVVLAMYHDQGLGPLKLLHFGQSVNITLGLPILRCSVDHGTAYDLVGKGVASLTSLEEAFKLGIKYLKRSV</sequence>
<evidence type="ECO:0000313" key="4">
    <source>
        <dbReference type="EMBL" id="SDN78883.1"/>
    </source>
</evidence>
<dbReference type="PANTHER" id="PTHR30004">
    <property type="entry name" value="4-HYDROXYTHREONINE-4-PHOSPHATE DEHYDROGENASE"/>
    <property type="match status" value="1"/>
</dbReference>
<evidence type="ECO:0000256" key="2">
    <source>
        <dbReference type="ARBA" id="ARBA00023002"/>
    </source>
</evidence>
<dbReference type="GO" id="GO:0051287">
    <property type="term" value="F:NAD binding"/>
    <property type="evidence" value="ECO:0007669"/>
    <property type="project" value="InterPro"/>
</dbReference>
<dbReference type="AlphaFoldDB" id="A0A1H0E976"/>
<dbReference type="STRING" id="206665.SAMN04488516_10725"/>
<keyword evidence="2" id="KW-0560">Oxidoreductase</keyword>
<dbReference type="EMBL" id="FNIN01000007">
    <property type="protein sequence ID" value="SDN78883.1"/>
    <property type="molecule type" value="Genomic_DNA"/>
</dbReference>
<dbReference type="PANTHER" id="PTHR30004:SF6">
    <property type="entry name" value="D-THREONATE 4-PHOSPHATE DEHYDROGENASE"/>
    <property type="match status" value="1"/>
</dbReference>
<dbReference type="Proteomes" id="UP000199602">
    <property type="component" value="Unassembled WGS sequence"/>
</dbReference>
<name>A0A1H0E976_9BACT</name>
<gene>
    <name evidence="4" type="ORF">SAMN04488516_10725</name>
</gene>
<evidence type="ECO:0000256" key="1">
    <source>
        <dbReference type="ARBA" id="ARBA00022723"/>
    </source>
</evidence>
<dbReference type="InterPro" id="IPR005255">
    <property type="entry name" value="PdxA_fam"/>
</dbReference>